<dbReference type="InterPro" id="IPR036389">
    <property type="entry name" value="RNase_III_sf"/>
</dbReference>
<dbReference type="Pfam" id="PF00636">
    <property type="entry name" value="Ribonuclease_3"/>
    <property type="match status" value="2"/>
</dbReference>
<dbReference type="GO" id="GO:0005737">
    <property type="term" value="C:cytoplasm"/>
    <property type="evidence" value="ECO:0007669"/>
    <property type="project" value="TreeGrafter"/>
</dbReference>
<evidence type="ECO:0000256" key="2">
    <source>
        <dbReference type="SAM" id="MobiDB-lite"/>
    </source>
</evidence>
<feature type="region of interest" description="Disordered" evidence="2">
    <location>
        <begin position="204"/>
        <end position="246"/>
    </location>
</feature>
<dbReference type="OrthoDB" id="416741at2759"/>
<evidence type="ECO:0000256" key="1">
    <source>
        <dbReference type="ARBA" id="ARBA00022801"/>
    </source>
</evidence>
<dbReference type="GO" id="GO:0005634">
    <property type="term" value="C:nucleus"/>
    <property type="evidence" value="ECO:0007669"/>
    <property type="project" value="TreeGrafter"/>
</dbReference>
<dbReference type="SMART" id="SM00535">
    <property type="entry name" value="RIBOc"/>
    <property type="match status" value="2"/>
</dbReference>
<evidence type="ECO:0000313" key="5">
    <source>
        <dbReference type="Proteomes" id="UP000250043"/>
    </source>
</evidence>
<dbReference type="GO" id="GO:0004525">
    <property type="term" value="F:ribonuclease III activity"/>
    <property type="evidence" value="ECO:0007669"/>
    <property type="project" value="InterPro"/>
</dbReference>
<keyword evidence="5" id="KW-1185">Reference proteome</keyword>
<dbReference type="GO" id="GO:0030422">
    <property type="term" value="P:siRNA processing"/>
    <property type="evidence" value="ECO:0007669"/>
    <property type="project" value="TreeGrafter"/>
</dbReference>
<reference evidence="4 5" key="1">
    <citation type="submission" date="2016-07" db="EMBL/GenBank/DDBJ databases">
        <title>Draft genome of the white-rot fungus Obba rivulosa 3A-2.</title>
        <authorList>
            <consortium name="DOE Joint Genome Institute"/>
            <person name="Miettinen O."/>
            <person name="Riley R."/>
            <person name="Acob R."/>
            <person name="Barry K."/>
            <person name="Cullen D."/>
            <person name="De Vries R."/>
            <person name="Hainaut M."/>
            <person name="Hatakka A."/>
            <person name="Henrissat B."/>
            <person name="Hilden K."/>
            <person name="Kuo R."/>
            <person name="Labutti K."/>
            <person name="Lipzen A."/>
            <person name="Makela M.R."/>
            <person name="Sandor L."/>
            <person name="Spatafora J.W."/>
            <person name="Grigoriev I.V."/>
            <person name="Hibbett D.S."/>
        </authorList>
    </citation>
    <scope>NUCLEOTIDE SEQUENCE [LARGE SCALE GENOMIC DNA]</scope>
    <source>
        <strain evidence="4 5">3A-2</strain>
    </source>
</reference>
<dbReference type="PANTHER" id="PTHR14950">
    <property type="entry name" value="DICER-RELATED"/>
    <property type="match status" value="1"/>
</dbReference>
<organism evidence="4 5">
    <name type="scientific">Obba rivulosa</name>
    <dbReference type="NCBI Taxonomy" id="1052685"/>
    <lineage>
        <taxon>Eukaryota</taxon>
        <taxon>Fungi</taxon>
        <taxon>Dikarya</taxon>
        <taxon>Basidiomycota</taxon>
        <taxon>Agaricomycotina</taxon>
        <taxon>Agaricomycetes</taxon>
        <taxon>Polyporales</taxon>
        <taxon>Gelatoporiaceae</taxon>
        <taxon>Obba</taxon>
    </lineage>
</organism>
<accession>A0A8E2DIU7</accession>
<feature type="domain" description="RNase III" evidence="3">
    <location>
        <begin position="95"/>
        <end position="271"/>
    </location>
</feature>
<dbReference type="GO" id="GO:0003723">
    <property type="term" value="F:RNA binding"/>
    <property type="evidence" value="ECO:0007669"/>
    <property type="project" value="TreeGrafter"/>
</dbReference>
<dbReference type="AlphaFoldDB" id="A0A8E2DIU7"/>
<dbReference type="EMBL" id="KV722723">
    <property type="protein sequence ID" value="OCH84103.1"/>
    <property type="molecule type" value="Genomic_DNA"/>
</dbReference>
<sequence>MWRYEPMSVEEEEIFRGRYDGFPDMRITYPLVVVRPFPRRANFTIPYGSGEGYRDEDPFLLHPQFATVDLIPYDDLQYALLLPSILRWCSNVLTVMSLRNQLLVGTPVTQVPLELLTTATTAPVAQELTHYQRLETLGDTVLKFLASLQLFAQYPLWHEGYLARRKDHAVSNARLAREAVDKHLYRWIIRDRFVPRKWKPSYVRDSIPSNPPEGQSIEQGKEPIPIEEENEVATEPRDQLKRKKKKNQQLSTKVLADVVEALIGAAYEHQGFDLAVDCAAFFGMGLTWKKVPERITDILARSEPLDEPPAQLHLVEHLLNYTFTRKELLVEALTHASYHGEDAAMSYERLEFLGDCALDMVVTDYLYHAEGKQYSPGHMHMRKESLVNSHFLAFICLRTSTISEATNAFWTPNGGTATTTEHQRIHLYQCMMHSSHRVLEDQHIAFSRFEKNGAVIEQALLHATMYPWAALTSLQAPKFLSDMLESLLGAVYLDSEGNLDAVRNVMRTLGIMEVMEHIVKSDMDVQHPVSRLAIWADQQEPKHKIRYLTEKKDGNVSCAVIVDEVEVIRVTEKYHSRASQEEVRFAAAEQALHTFSVLEDEEGSFIPGMDLPDIVNPLLYAMDISYDMCPYESDRTSMPLTTIYTSSCAFLRPPVTPNLRFCAIKVFTRSP</sequence>
<dbReference type="SUPFAM" id="SSF69065">
    <property type="entry name" value="RNase III domain-like"/>
    <property type="match status" value="2"/>
</dbReference>
<dbReference type="CDD" id="cd00593">
    <property type="entry name" value="RIBOc"/>
    <property type="match status" value="2"/>
</dbReference>
<keyword evidence="1" id="KW-0378">Hydrolase</keyword>
<dbReference type="PROSITE" id="PS50142">
    <property type="entry name" value="RNASE_3_2"/>
    <property type="match status" value="2"/>
</dbReference>
<proteinExistence type="predicted"/>
<dbReference type="Proteomes" id="UP000250043">
    <property type="component" value="Unassembled WGS sequence"/>
</dbReference>
<name>A0A8E2DIU7_9APHY</name>
<feature type="domain" description="RNase III" evidence="3">
    <location>
        <begin position="312"/>
        <end position="496"/>
    </location>
</feature>
<evidence type="ECO:0000313" key="4">
    <source>
        <dbReference type="EMBL" id="OCH84103.1"/>
    </source>
</evidence>
<dbReference type="Gene3D" id="1.10.1520.10">
    <property type="entry name" value="Ribonuclease III domain"/>
    <property type="match status" value="2"/>
</dbReference>
<protein>
    <recommendedName>
        <fullName evidence="3">RNase III domain-containing protein</fullName>
    </recommendedName>
</protein>
<dbReference type="InterPro" id="IPR000999">
    <property type="entry name" value="RNase_III_dom"/>
</dbReference>
<dbReference type="PANTHER" id="PTHR14950:SF37">
    <property type="entry name" value="ENDORIBONUCLEASE DICER"/>
    <property type="match status" value="1"/>
</dbReference>
<evidence type="ECO:0000259" key="3">
    <source>
        <dbReference type="PROSITE" id="PS50142"/>
    </source>
</evidence>
<gene>
    <name evidence="4" type="ORF">OBBRIDRAFT_786577</name>
</gene>